<gene>
    <name evidence="1" type="ORF">CSHISOI_03566</name>
</gene>
<accession>A0A5Q4C084</accession>
<protein>
    <submittedName>
        <fullName evidence="1">Uncharacterized protein</fullName>
    </submittedName>
</protein>
<evidence type="ECO:0000313" key="2">
    <source>
        <dbReference type="Proteomes" id="UP000326340"/>
    </source>
</evidence>
<sequence length="137" mass="15082">MNKIVSLGLGDLTDDEHAKFEQCQDDGRNRNQHEAVLTMARVLKERLVGKFAATCKPQSKHKTPSNLSGAAVTVDIDDSQGFIDANDLTLVFSVSSGIPVKQIIADLARAAIVIWVIVLPGDWERGWLLMKHDDNET</sequence>
<dbReference type="OrthoDB" id="5230585at2759"/>
<dbReference type="EMBL" id="PUHP01000216">
    <property type="protein sequence ID" value="TQN71944.1"/>
    <property type="molecule type" value="Genomic_DNA"/>
</dbReference>
<dbReference type="AlphaFoldDB" id="A0A5Q4C084"/>
<dbReference type="Proteomes" id="UP000326340">
    <property type="component" value="Unassembled WGS sequence"/>
</dbReference>
<keyword evidence="2" id="KW-1185">Reference proteome</keyword>
<comment type="caution">
    <text evidence="1">The sequence shown here is derived from an EMBL/GenBank/DDBJ whole genome shotgun (WGS) entry which is preliminary data.</text>
</comment>
<name>A0A5Q4C084_9PEZI</name>
<evidence type="ECO:0000313" key="1">
    <source>
        <dbReference type="EMBL" id="TQN71944.1"/>
    </source>
</evidence>
<organism evidence="1 2">
    <name type="scientific">Colletotrichum shisoi</name>
    <dbReference type="NCBI Taxonomy" id="2078593"/>
    <lineage>
        <taxon>Eukaryota</taxon>
        <taxon>Fungi</taxon>
        <taxon>Dikarya</taxon>
        <taxon>Ascomycota</taxon>
        <taxon>Pezizomycotina</taxon>
        <taxon>Sordariomycetes</taxon>
        <taxon>Hypocreomycetidae</taxon>
        <taxon>Glomerellales</taxon>
        <taxon>Glomerellaceae</taxon>
        <taxon>Colletotrichum</taxon>
        <taxon>Colletotrichum destructivum species complex</taxon>
    </lineage>
</organism>
<reference evidence="1 2" key="1">
    <citation type="journal article" date="2019" name="Sci. Rep.">
        <title>Colletotrichum shisoi sp. nov., an anthracnose pathogen of Perilla frutescens in Japan: molecular phylogenetic, morphological and genomic evidence.</title>
        <authorList>
            <person name="Gan P."/>
            <person name="Tsushima A."/>
            <person name="Hiroyama R."/>
            <person name="Narusaka M."/>
            <person name="Takano Y."/>
            <person name="Narusaka Y."/>
            <person name="Kawaradani M."/>
            <person name="Damm U."/>
            <person name="Shirasu K."/>
        </authorList>
    </citation>
    <scope>NUCLEOTIDE SEQUENCE [LARGE SCALE GENOMIC DNA]</scope>
    <source>
        <strain evidence="1 2">PG-2018a</strain>
    </source>
</reference>
<proteinExistence type="predicted"/>